<sequence>MGEKVYKEKENKVVITVVCCNPEKFRDKLCCKGAKVIKSIEIVDPPKPKPVEPEKPKPIPEKPKLVEPEKPKPVEPEKTKPIEPEKPKPPPRKPEQPKPPTPAPCPIPALVPCGCQPPPPILGPGPCGCPPVSPVRTCCGPCSQGYGGGPCYFGHGPPPPPMPQPCFDGCYVYGCHDRPYHVTRCDYYFSEENPQACSIIEIRDQVYKEKENKVVITVVCCNPEKIRDKLCCKGAKVIISIEIVDPLKPEKPEDARPLEQPTPPASPVKNCCGPCSQGYGGGPCYFGHGSQPMPQPCFDGYYVYGCHDRPCLVTRCDYYFIEENPQACSIM</sequence>
<reference evidence="2" key="2">
    <citation type="submission" date="2020-08" db="EMBL/GenBank/DDBJ databases">
        <title>Plant Genome Project.</title>
        <authorList>
            <person name="Zhang R.-G."/>
        </authorList>
    </citation>
    <scope>NUCLEOTIDE SEQUENCE</scope>
    <source>
        <strain evidence="2">Huo1</strain>
        <tissue evidence="2">Leaf</tissue>
    </source>
</reference>
<dbReference type="Proteomes" id="UP000298416">
    <property type="component" value="Unassembled WGS sequence"/>
</dbReference>
<evidence type="ECO:0000313" key="2">
    <source>
        <dbReference type="EMBL" id="KAG6383303.1"/>
    </source>
</evidence>
<dbReference type="AlphaFoldDB" id="A0A8X8VVU5"/>
<feature type="region of interest" description="Disordered" evidence="1">
    <location>
        <begin position="42"/>
        <end position="101"/>
    </location>
</feature>
<keyword evidence="3" id="KW-1185">Reference proteome</keyword>
<evidence type="ECO:0000256" key="1">
    <source>
        <dbReference type="SAM" id="MobiDB-lite"/>
    </source>
</evidence>
<proteinExistence type="predicted"/>
<dbReference type="PANTHER" id="PTHR47005">
    <property type="entry name" value="HEAVY METAL TRANSPORT/DETOXIFICATION SUPERFAMILY PROTEIN"/>
    <property type="match status" value="1"/>
</dbReference>
<gene>
    <name evidence="2" type="ORF">SASPL_156949</name>
</gene>
<dbReference type="PRINTS" id="PR01217">
    <property type="entry name" value="PRICHEXTENSN"/>
</dbReference>
<organism evidence="2">
    <name type="scientific">Salvia splendens</name>
    <name type="common">Scarlet sage</name>
    <dbReference type="NCBI Taxonomy" id="180675"/>
    <lineage>
        <taxon>Eukaryota</taxon>
        <taxon>Viridiplantae</taxon>
        <taxon>Streptophyta</taxon>
        <taxon>Embryophyta</taxon>
        <taxon>Tracheophyta</taxon>
        <taxon>Spermatophyta</taxon>
        <taxon>Magnoliopsida</taxon>
        <taxon>eudicotyledons</taxon>
        <taxon>Gunneridae</taxon>
        <taxon>Pentapetalae</taxon>
        <taxon>asterids</taxon>
        <taxon>lamiids</taxon>
        <taxon>Lamiales</taxon>
        <taxon>Lamiaceae</taxon>
        <taxon>Nepetoideae</taxon>
        <taxon>Mentheae</taxon>
        <taxon>Salviinae</taxon>
        <taxon>Salvia</taxon>
        <taxon>Salvia subgen. Calosphace</taxon>
        <taxon>core Calosphace</taxon>
    </lineage>
</organism>
<dbReference type="PANTHER" id="PTHR47005:SF5">
    <property type="entry name" value="HEAVY METAL TRANSPORT_DETOXIFICATION SUPERFAMILY PROTEIN"/>
    <property type="match status" value="1"/>
</dbReference>
<evidence type="ECO:0000313" key="3">
    <source>
        <dbReference type="Proteomes" id="UP000298416"/>
    </source>
</evidence>
<feature type="compositionally biased region" description="Basic and acidic residues" evidence="1">
    <location>
        <begin position="44"/>
        <end position="96"/>
    </location>
</feature>
<accession>A0A8X8VVU5</accession>
<protein>
    <submittedName>
        <fullName evidence="2">Uncharacterized protein</fullName>
    </submittedName>
</protein>
<comment type="caution">
    <text evidence="2">The sequence shown here is derived from an EMBL/GenBank/DDBJ whole genome shotgun (WGS) entry which is preliminary data.</text>
</comment>
<reference evidence="2" key="1">
    <citation type="submission" date="2018-01" db="EMBL/GenBank/DDBJ databases">
        <authorList>
            <person name="Mao J.F."/>
        </authorList>
    </citation>
    <scope>NUCLEOTIDE SEQUENCE</scope>
    <source>
        <strain evidence="2">Huo1</strain>
        <tissue evidence="2">Leaf</tissue>
    </source>
</reference>
<dbReference type="EMBL" id="PNBA02000636">
    <property type="protein sequence ID" value="KAG6383303.1"/>
    <property type="molecule type" value="Genomic_DNA"/>
</dbReference>
<name>A0A8X8VVU5_SALSN</name>